<name>A0ACC2D0K9_DIPCM</name>
<dbReference type="EMBL" id="CM055099">
    <property type="protein sequence ID" value="KAJ7547796.1"/>
    <property type="molecule type" value="Genomic_DNA"/>
</dbReference>
<organism evidence="1 2">
    <name type="scientific">Diphasiastrum complanatum</name>
    <name type="common">Issler's clubmoss</name>
    <name type="synonym">Lycopodium complanatum</name>
    <dbReference type="NCBI Taxonomy" id="34168"/>
    <lineage>
        <taxon>Eukaryota</taxon>
        <taxon>Viridiplantae</taxon>
        <taxon>Streptophyta</taxon>
        <taxon>Embryophyta</taxon>
        <taxon>Tracheophyta</taxon>
        <taxon>Lycopodiopsida</taxon>
        <taxon>Lycopodiales</taxon>
        <taxon>Lycopodiaceae</taxon>
        <taxon>Lycopodioideae</taxon>
        <taxon>Diphasiastrum</taxon>
    </lineage>
</organism>
<keyword evidence="2" id="KW-1185">Reference proteome</keyword>
<evidence type="ECO:0000313" key="2">
    <source>
        <dbReference type="Proteomes" id="UP001162992"/>
    </source>
</evidence>
<protein>
    <submittedName>
        <fullName evidence="1">Uncharacterized protein</fullName>
    </submittedName>
</protein>
<gene>
    <name evidence="1" type="ORF">O6H91_08G104800</name>
</gene>
<dbReference type="Proteomes" id="UP001162992">
    <property type="component" value="Chromosome 8"/>
</dbReference>
<evidence type="ECO:0000313" key="1">
    <source>
        <dbReference type="EMBL" id="KAJ7547796.1"/>
    </source>
</evidence>
<reference evidence="2" key="1">
    <citation type="journal article" date="2024" name="Proc. Natl. Acad. Sci. U.S.A.">
        <title>Extraordinary preservation of gene collinearity over three hundred million years revealed in homosporous lycophytes.</title>
        <authorList>
            <person name="Li C."/>
            <person name="Wickell D."/>
            <person name="Kuo L.Y."/>
            <person name="Chen X."/>
            <person name="Nie B."/>
            <person name="Liao X."/>
            <person name="Peng D."/>
            <person name="Ji J."/>
            <person name="Jenkins J."/>
            <person name="Williams M."/>
            <person name="Shu S."/>
            <person name="Plott C."/>
            <person name="Barry K."/>
            <person name="Rajasekar S."/>
            <person name="Grimwood J."/>
            <person name="Han X."/>
            <person name="Sun S."/>
            <person name="Hou Z."/>
            <person name="He W."/>
            <person name="Dai G."/>
            <person name="Sun C."/>
            <person name="Schmutz J."/>
            <person name="Leebens-Mack J.H."/>
            <person name="Li F.W."/>
            <person name="Wang L."/>
        </authorList>
    </citation>
    <scope>NUCLEOTIDE SEQUENCE [LARGE SCALE GENOMIC DNA]</scope>
    <source>
        <strain evidence="2">cv. PW_Plant_1</strain>
    </source>
</reference>
<comment type="caution">
    <text evidence="1">The sequence shown here is derived from an EMBL/GenBank/DDBJ whole genome shotgun (WGS) entry which is preliminary data.</text>
</comment>
<accession>A0ACC2D0K9</accession>
<sequence length="439" mass="47836">MSLQLTFTASHSSRVYVVGPPFAIYNGCSSQRWKCPTARSIMQSGRTRSYDSVGVGRERVRRAWPLSRFIQNSNQRIAASAAEIHPPPIDKDLHEIMRDMGAEFSEDGVVKTFGFDDKAIAAATNDVVVVEMSHFGRLRVTGEDRIRFLHNQSTADFLSLKEGQGCDTVFVTPTARTIDLSTAWVMKTAVSLFVSPNTRQSLLNMLNRYIFFSDKVEVTDITNETYFFAILGPRSDEIIKKLELGAIIGKPYGTHLHYAVHDTPVTVGVGGGLAGKGYSLMLSTATAGLVWEAIIDAGAVPMGDTGWERLRILQGRPAAGKELTDEFNVLEAGLWNTISTSKGCYIGQETVARLITYNGVKQQLWGVELERAVEPGTILTVDGTKVGKLTSYTKGCGSSKHFGLAYIRRQAGGAGLEVDANGVAGRVVEVPFLKNSLSD</sequence>
<proteinExistence type="predicted"/>